<evidence type="ECO:0000256" key="5">
    <source>
        <dbReference type="ARBA" id="ARBA00023136"/>
    </source>
</evidence>
<name>A0A9N7TVS8_PLEPL</name>
<comment type="caution">
    <text evidence="10">The sequence shown here is derived from an EMBL/GenBank/DDBJ whole genome shotgun (WGS) entry which is preliminary data.</text>
</comment>
<feature type="domain" description="Protein-tyrosine phosphatase receptor IA-2 ectodomain" evidence="9">
    <location>
        <begin position="44"/>
        <end position="109"/>
    </location>
</feature>
<dbReference type="GO" id="GO:0045202">
    <property type="term" value="C:synapse"/>
    <property type="evidence" value="ECO:0007669"/>
    <property type="project" value="TreeGrafter"/>
</dbReference>
<dbReference type="PANTHER" id="PTHR46106:SF5">
    <property type="entry name" value="RECEPTOR-TYPE TYROSINE-PROTEIN PHOSPHATASE N2"/>
    <property type="match status" value="1"/>
</dbReference>
<keyword evidence="7" id="KW-0325">Glycoprotein</keyword>
<dbReference type="Proteomes" id="UP001153269">
    <property type="component" value="Unassembled WGS sequence"/>
</dbReference>
<keyword evidence="3" id="KW-0732">Signal</keyword>
<organism evidence="10 11">
    <name type="scientific">Pleuronectes platessa</name>
    <name type="common">European plaice</name>
    <dbReference type="NCBI Taxonomy" id="8262"/>
    <lineage>
        <taxon>Eukaryota</taxon>
        <taxon>Metazoa</taxon>
        <taxon>Chordata</taxon>
        <taxon>Craniata</taxon>
        <taxon>Vertebrata</taxon>
        <taxon>Euteleostomi</taxon>
        <taxon>Actinopterygii</taxon>
        <taxon>Neopterygii</taxon>
        <taxon>Teleostei</taxon>
        <taxon>Neoteleostei</taxon>
        <taxon>Acanthomorphata</taxon>
        <taxon>Carangaria</taxon>
        <taxon>Pleuronectiformes</taxon>
        <taxon>Pleuronectoidei</taxon>
        <taxon>Pleuronectidae</taxon>
        <taxon>Pleuronectes</taxon>
    </lineage>
</organism>
<feature type="region of interest" description="Disordered" evidence="8">
    <location>
        <begin position="1"/>
        <end position="24"/>
    </location>
</feature>
<dbReference type="EMBL" id="CADEAL010000335">
    <property type="protein sequence ID" value="CAB1418588.1"/>
    <property type="molecule type" value="Genomic_DNA"/>
</dbReference>
<proteinExistence type="predicted"/>
<dbReference type="Pfam" id="PF11548">
    <property type="entry name" value="Receptor_IA-2"/>
    <property type="match status" value="1"/>
</dbReference>
<feature type="compositionally biased region" description="Basic and acidic residues" evidence="8">
    <location>
        <begin position="11"/>
        <end position="24"/>
    </location>
</feature>
<evidence type="ECO:0000256" key="6">
    <source>
        <dbReference type="ARBA" id="ARBA00023170"/>
    </source>
</evidence>
<keyword evidence="4" id="KW-1133">Transmembrane helix</keyword>
<evidence type="ECO:0000256" key="3">
    <source>
        <dbReference type="ARBA" id="ARBA00022729"/>
    </source>
</evidence>
<dbReference type="Gene3D" id="3.30.70.2470">
    <property type="entry name" value="Protein-tyrosine phosphatase receptor IA-2 ectodomain"/>
    <property type="match status" value="1"/>
</dbReference>
<dbReference type="AlphaFoldDB" id="A0A9N7TVS8"/>
<dbReference type="GO" id="GO:0016020">
    <property type="term" value="C:membrane"/>
    <property type="evidence" value="ECO:0007669"/>
    <property type="project" value="UniProtKB-SubCell"/>
</dbReference>
<keyword evidence="11" id="KW-1185">Reference proteome</keyword>
<dbReference type="GO" id="GO:0030141">
    <property type="term" value="C:secretory granule"/>
    <property type="evidence" value="ECO:0007669"/>
    <property type="project" value="InterPro"/>
</dbReference>
<keyword evidence="2" id="KW-0812">Transmembrane</keyword>
<dbReference type="GO" id="GO:0035773">
    <property type="term" value="P:insulin secretion involved in cellular response to glucose stimulus"/>
    <property type="evidence" value="ECO:0007669"/>
    <property type="project" value="TreeGrafter"/>
</dbReference>
<keyword evidence="6" id="KW-0675">Receptor</keyword>
<dbReference type="GO" id="GO:0051046">
    <property type="term" value="P:regulation of secretion"/>
    <property type="evidence" value="ECO:0007669"/>
    <property type="project" value="TreeGrafter"/>
</dbReference>
<evidence type="ECO:0000256" key="4">
    <source>
        <dbReference type="ARBA" id="ARBA00022989"/>
    </source>
</evidence>
<evidence type="ECO:0000256" key="7">
    <source>
        <dbReference type="ARBA" id="ARBA00023180"/>
    </source>
</evidence>
<dbReference type="InterPro" id="IPR038112">
    <property type="entry name" value="Receptor_IA-2_ectodomain_sf"/>
</dbReference>
<evidence type="ECO:0000313" key="10">
    <source>
        <dbReference type="EMBL" id="CAB1418588.1"/>
    </source>
</evidence>
<protein>
    <recommendedName>
        <fullName evidence="9">Protein-tyrosine phosphatase receptor IA-2 ectodomain domain-containing protein</fullName>
    </recommendedName>
</protein>
<sequence>MQAIQAPAGKKQPEEEPQKNDMKVKTQLVHVGVKEFSSRGKDRHFGYIITGTDSLTTDQGLDLMERLTQGLDLQATDLTQLSVLGPAMTFRVGANSRNITTADVVEVAGINMAVYSYWLRCVIFFAANSFPIRVVPEDSG</sequence>
<dbReference type="InterPro" id="IPR033522">
    <property type="entry name" value="IA-2/IA-2_beta"/>
</dbReference>
<evidence type="ECO:0000256" key="1">
    <source>
        <dbReference type="ARBA" id="ARBA00004167"/>
    </source>
</evidence>
<dbReference type="InterPro" id="IPR021613">
    <property type="entry name" value="Receptor_IA-2_dom"/>
</dbReference>
<gene>
    <name evidence="10" type="ORF">PLEPLA_LOCUS6414</name>
</gene>
<comment type="subcellular location">
    <subcellularLocation>
        <location evidence="1">Membrane</location>
        <topology evidence="1">Single-pass membrane protein</topology>
    </subcellularLocation>
</comment>
<reference evidence="10" key="1">
    <citation type="submission" date="2020-03" db="EMBL/GenBank/DDBJ databases">
        <authorList>
            <person name="Weist P."/>
        </authorList>
    </citation>
    <scope>NUCLEOTIDE SEQUENCE</scope>
</reference>
<evidence type="ECO:0000313" key="11">
    <source>
        <dbReference type="Proteomes" id="UP001153269"/>
    </source>
</evidence>
<evidence type="ECO:0000256" key="8">
    <source>
        <dbReference type="SAM" id="MobiDB-lite"/>
    </source>
</evidence>
<evidence type="ECO:0000256" key="2">
    <source>
        <dbReference type="ARBA" id="ARBA00022692"/>
    </source>
</evidence>
<dbReference type="PANTHER" id="PTHR46106">
    <property type="entry name" value="IA-2 PROTEIN TYROSINE PHOSPHATASE, ISOFORM C"/>
    <property type="match status" value="1"/>
</dbReference>
<evidence type="ECO:0000259" key="9">
    <source>
        <dbReference type="Pfam" id="PF11548"/>
    </source>
</evidence>
<keyword evidence="5" id="KW-0472">Membrane</keyword>
<accession>A0A9N7TVS8</accession>